<keyword evidence="3 6" id="KW-0479">Metal-binding</keyword>
<evidence type="ECO:0000313" key="9">
    <source>
        <dbReference type="Proteomes" id="UP000245086"/>
    </source>
</evidence>
<dbReference type="GO" id="GO:0016829">
    <property type="term" value="F:lyase activity"/>
    <property type="evidence" value="ECO:0007669"/>
    <property type="project" value="UniProtKB-KW"/>
</dbReference>
<dbReference type="InterPro" id="IPR011206">
    <property type="entry name" value="Citrate_lyase_beta/mcl1/mcl2"/>
</dbReference>
<evidence type="ECO:0000313" key="8">
    <source>
        <dbReference type="EMBL" id="GBF56927.1"/>
    </source>
</evidence>
<feature type="binding site" evidence="5">
    <location>
        <position position="158"/>
    </location>
    <ligand>
        <name>substrate</name>
    </ligand>
</feature>
<dbReference type="InterPro" id="IPR005000">
    <property type="entry name" value="Aldolase/citrate-lyase_domain"/>
</dbReference>
<feature type="binding site" evidence="6">
    <location>
        <position position="158"/>
    </location>
    <ligand>
        <name>Mg(2+)</name>
        <dbReference type="ChEBI" id="CHEBI:18420"/>
    </ligand>
</feature>
<comment type="cofactor">
    <cofactor evidence="1">
        <name>Mg(2+)</name>
        <dbReference type="ChEBI" id="CHEBI:18420"/>
    </cofactor>
</comment>
<dbReference type="RefSeq" id="WP_108983895.1">
    <property type="nucleotide sequence ID" value="NZ_BFBR01000001.1"/>
</dbReference>
<evidence type="ECO:0000256" key="6">
    <source>
        <dbReference type="PIRSR" id="PIRSR015582-2"/>
    </source>
</evidence>
<dbReference type="GO" id="GO:0006107">
    <property type="term" value="P:oxaloacetate metabolic process"/>
    <property type="evidence" value="ECO:0007669"/>
    <property type="project" value="TreeGrafter"/>
</dbReference>
<dbReference type="InterPro" id="IPR040442">
    <property type="entry name" value="Pyrv_kinase-like_dom_sf"/>
</dbReference>
<feature type="domain" description="HpcH/HpaI aldolase/citrate lyase" evidence="7">
    <location>
        <begin position="49"/>
        <end position="276"/>
    </location>
</feature>
<keyword evidence="8" id="KW-0456">Lyase</keyword>
<dbReference type="PANTHER" id="PTHR32308:SF10">
    <property type="entry name" value="CITRATE LYASE SUBUNIT BETA"/>
    <property type="match status" value="1"/>
</dbReference>
<dbReference type="SUPFAM" id="SSF51621">
    <property type="entry name" value="Phosphoenolpyruvate/pyruvate domain"/>
    <property type="match status" value="1"/>
</dbReference>
<keyword evidence="9" id="KW-1185">Reference proteome</keyword>
<evidence type="ECO:0000256" key="1">
    <source>
        <dbReference type="ARBA" id="ARBA00001946"/>
    </source>
</evidence>
<dbReference type="EC" id="4.1.3.24" evidence="8"/>
<dbReference type="PIRSF" id="PIRSF015582">
    <property type="entry name" value="Cit_lyase_B"/>
    <property type="match status" value="1"/>
</dbReference>
<dbReference type="AlphaFoldDB" id="A0A2P2E787"/>
<evidence type="ECO:0000256" key="4">
    <source>
        <dbReference type="ARBA" id="ARBA00022842"/>
    </source>
</evidence>
<dbReference type="Proteomes" id="UP000245086">
    <property type="component" value="Unassembled WGS sequence"/>
</dbReference>
<comment type="caution">
    <text evidence="8">The sequence shown here is derived from an EMBL/GenBank/DDBJ whole genome shotgun (WGS) entry which is preliminary data.</text>
</comment>
<evidence type="ECO:0000256" key="5">
    <source>
        <dbReference type="PIRSR" id="PIRSR015582-1"/>
    </source>
</evidence>
<dbReference type="Gene3D" id="3.20.20.60">
    <property type="entry name" value="Phosphoenolpyruvate-binding domains"/>
    <property type="match status" value="1"/>
</dbReference>
<sequence length="349" mass="37851">MKTPRAFFKPLAIGAPAPYRDLPVRVERMIHFVPPHLEKVRAKVPEIARGVDVILGNLEDAIPADAKVAARTGFIEMARSADFAGMGTGLWTRINCLNSPWMLDDVMEIVAAVGDKLDVIMVPKVEGPWDIHYLDQLLAQLEAKAGINRPIQLHAILETAEGVANVDAIALASPRMQGISLGPADLAASRAMKTTRVGGGHPGYRVVEDPHADGRARVSVQQDLWHYTFAKMIDACQTAGIKPFYGPFGDIKDLEACEQQFRNAFIMGCAGAWSLHPDQIGIAKKVFSPDPAEVAFARRILDAMPDGSGVAMLDGKMQDDATWKQAKVMLDSARLVAAKDPEMAAAYGF</sequence>
<keyword evidence="4 6" id="KW-0460">Magnesium</keyword>
<evidence type="ECO:0000256" key="2">
    <source>
        <dbReference type="ARBA" id="ARBA00005568"/>
    </source>
</evidence>
<gene>
    <name evidence="8" type="primary">mcl</name>
    <name evidence="8" type="ORF">PbB2_00584</name>
</gene>
<comment type="similarity">
    <text evidence="2">Belongs to the HpcH/HpaI aldolase family.</text>
</comment>
<evidence type="ECO:0000256" key="3">
    <source>
        <dbReference type="ARBA" id="ARBA00022723"/>
    </source>
</evidence>
<organism evidence="8 9">
    <name type="scientific">Candidatus Phycosocius bacilliformis</name>
    <dbReference type="NCBI Taxonomy" id="1445552"/>
    <lineage>
        <taxon>Bacteria</taxon>
        <taxon>Pseudomonadati</taxon>
        <taxon>Pseudomonadota</taxon>
        <taxon>Alphaproteobacteria</taxon>
        <taxon>Caulobacterales</taxon>
        <taxon>Caulobacterales incertae sedis</taxon>
        <taxon>Candidatus Phycosocius</taxon>
    </lineage>
</organism>
<evidence type="ECO:0000259" key="7">
    <source>
        <dbReference type="Pfam" id="PF03328"/>
    </source>
</evidence>
<dbReference type="PANTHER" id="PTHR32308">
    <property type="entry name" value="LYASE BETA SUBUNIT, PUTATIVE (AFU_ORTHOLOGUE AFUA_4G13030)-RELATED"/>
    <property type="match status" value="1"/>
</dbReference>
<accession>A0A2P2E787</accession>
<dbReference type="OrthoDB" id="9800547at2"/>
<dbReference type="InterPro" id="IPR015813">
    <property type="entry name" value="Pyrv/PenolPyrv_kinase-like_dom"/>
</dbReference>
<feature type="binding site" evidence="6">
    <location>
        <position position="185"/>
    </location>
    <ligand>
        <name>Mg(2+)</name>
        <dbReference type="ChEBI" id="CHEBI:18420"/>
    </ligand>
</feature>
<dbReference type="Pfam" id="PF03328">
    <property type="entry name" value="HpcH_HpaI"/>
    <property type="match status" value="1"/>
</dbReference>
<reference evidence="8 9" key="1">
    <citation type="journal article" date="2018" name="Genome Announc.">
        <title>Draft Genome Sequence of "Candidatus Phycosocius bacilliformis," an Alphaproteobacterial Ectosymbiont of the Hydrocarbon-Producing Green Alga Botryococcus braunii.</title>
        <authorList>
            <person name="Tanabe Y."/>
            <person name="Yamaguchi H."/>
            <person name="Watanabe M.M."/>
        </authorList>
    </citation>
    <scope>NUCLEOTIDE SEQUENCE [LARGE SCALE GENOMIC DNA]</scope>
    <source>
        <strain evidence="8 9">BOTRYCO-2</strain>
    </source>
</reference>
<protein>
    <submittedName>
        <fullName evidence="8">Malyl-CoA/beta-methylmalyl-CoA/citramalyl-CoA lyase</fullName>
        <ecNumber evidence="8">4.1.3.24</ecNumber>
    </submittedName>
</protein>
<dbReference type="GO" id="GO:0000287">
    <property type="term" value="F:magnesium ion binding"/>
    <property type="evidence" value="ECO:0007669"/>
    <property type="project" value="TreeGrafter"/>
</dbReference>
<feature type="binding site" evidence="5">
    <location>
        <position position="93"/>
    </location>
    <ligand>
        <name>substrate</name>
    </ligand>
</feature>
<name>A0A2P2E787_9PROT</name>
<dbReference type="EMBL" id="BFBR01000001">
    <property type="protein sequence ID" value="GBF56927.1"/>
    <property type="molecule type" value="Genomic_DNA"/>
</dbReference>
<proteinExistence type="inferred from homology"/>